<dbReference type="Pfam" id="PF13469">
    <property type="entry name" value="Sulfotransfer_3"/>
    <property type="match status" value="1"/>
</dbReference>
<comment type="caution">
    <text evidence="1">The sequence shown here is derived from an EMBL/GenBank/DDBJ whole genome shotgun (WGS) entry which is preliminary data.</text>
</comment>
<dbReference type="SUPFAM" id="SSF52540">
    <property type="entry name" value="P-loop containing nucleoside triphosphate hydrolases"/>
    <property type="match status" value="1"/>
</dbReference>
<dbReference type="InterPro" id="IPR027417">
    <property type="entry name" value="P-loop_NTPase"/>
</dbReference>
<sequence length="245" mass="29471">MIAMKDPFRWLTANPTPIPHFLRDQRIATTLIRSRRLAILYQLIPKEIKFEIFSSYYRQTDRFFKALSRIEHKSNYFEGCKSVLRAQLIVELYPETKIVHLIKNPYAYLDSCIRRVKKPYRSIVNGWVNYHNNAKDIGDHIESKSYLQITFEELTKTPQETVEKVYDFIGVPQRSQNIDQWVDPRFIHVVGSRSKNVFKTVEEKEPRWKKSLTADQMKYIHHRIERMHWIKPLLPKLDWHEAYYS</sequence>
<dbReference type="Proteomes" id="UP001138802">
    <property type="component" value="Unassembled WGS sequence"/>
</dbReference>
<dbReference type="EMBL" id="NRSD01000008">
    <property type="protein sequence ID" value="MBK1644864.1"/>
    <property type="molecule type" value="Genomic_DNA"/>
</dbReference>
<keyword evidence="2" id="KW-1185">Reference proteome</keyword>
<evidence type="ECO:0008006" key="3">
    <source>
        <dbReference type="Google" id="ProtNLM"/>
    </source>
</evidence>
<name>A0A9X0WHL4_9GAMM</name>
<protein>
    <recommendedName>
        <fullName evidence="3">Sulfotransferase</fullName>
    </recommendedName>
</protein>
<evidence type="ECO:0000313" key="1">
    <source>
        <dbReference type="EMBL" id="MBK1644864.1"/>
    </source>
</evidence>
<evidence type="ECO:0000313" key="2">
    <source>
        <dbReference type="Proteomes" id="UP001138802"/>
    </source>
</evidence>
<dbReference type="AlphaFoldDB" id="A0A9X0WHL4"/>
<organism evidence="1 2">
    <name type="scientific">Thiocapsa imhoffii</name>
    <dbReference type="NCBI Taxonomy" id="382777"/>
    <lineage>
        <taxon>Bacteria</taxon>
        <taxon>Pseudomonadati</taxon>
        <taxon>Pseudomonadota</taxon>
        <taxon>Gammaproteobacteria</taxon>
        <taxon>Chromatiales</taxon>
        <taxon>Chromatiaceae</taxon>
        <taxon>Thiocapsa</taxon>
    </lineage>
</organism>
<dbReference type="Gene3D" id="3.40.50.300">
    <property type="entry name" value="P-loop containing nucleotide triphosphate hydrolases"/>
    <property type="match status" value="1"/>
</dbReference>
<reference evidence="1 2" key="1">
    <citation type="journal article" date="2020" name="Microorganisms">
        <title>Osmotic Adaptation and Compatible Solute Biosynthesis of Phototrophic Bacteria as Revealed from Genome Analyses.</title>
        <authorList>
            <person name="Imhoff J.F."/>
            <person name="Rahn T."/>
            <person name="Kunzel S."/>
            <person name="Keller A."/>
            <person name="Neulinger S.C."/>
        </authorList>
    </citation>
    <scope>NUCLEOTIDE SEQUENCE [LARGE SCALE GENOMIC DNA]</scope>
    <source>
        <strain evidence="1 2">DSM 21303</strain>
    </source>
</reference>
<proteinExistence type="predicted"/>
<gene>
    <name evidence="1" type="ORF">CKO25_09425</name>
</gene>
<dbReference type="RefSeq" id="WP_200387676.1">
    <property type="nucleotide sequence ID" value="NZ_NRSD01000008.1"/>
</dbReference>
<accession>A0A9X0WHL4</accession>